<evidence type="ECO:0000313" key="2">
    <source>
        <dbReference type="EMBL" id="RKP16436.1"/>
    </source>
</evidence>
<feature type="signal peptide" evidence="1">
    <location>
        <begin position="1"/>
        <end position="22"/>
    </location>
</feature>
<dbReference type="Proteomes" id="UP000281549">
    <property type="component" value="Unassembled WGS sequence"/>
</dbReference>
<feature type="chain" id="PRO_5020815294" evidence="1">
    <location>
        <begin position="23"/>
        <end position="105"/>
    </location>
</feature>
<name>A0A4P9YB55_ROZAC</name>
<reference evidence="3" key="1">
    <citation type="journal article" date="2018" name="Nat. Microbiol.">
        <title>Leveraging single-cell genomics to expand the fungal tree of life.</title>
        <authorList>
            <person name="Ahrendt S.R."/>
            <person name="Quandt C.A."/>
            <person name="Ciobanu D."/>
            <person name="Clum A."/>
            <person name="Salamov A."/>
            <person name="Andreopoulos B."/>
            <person name="Cheng J.F."/>
            <person name="Woyke T."/>
            <person name="Pelin A."/>
            <person name="Henrissat B."/>
            <person name="Reynolds N.K."/>
            <person name="Benny G.L."/>
            <person name="Smith M.E."/>
            <person name="James T.Y."/>
            <person name="Grigoriev I.V."/>
        </authorList>
    </citation>
    <scope>NUCLEOTIDE SEQUENCE [LARGE SCALE GENOMIC DNA]</scope>
    <source>
        <strain evidence="3">CSF55</strain>
    </source>
</reference>
<organism evidence="2 3">
    <name type="scientific">Rozella allomycis (strain CSF55)</name>
    <dbReference type="NCBI Taxonomy" id="988480"/>
    <lineage>
        <taxon>Eukaryota</taxon>
        <taxon>Fungi</taxon>
        <taxon>Fungi incertae sedis</taxon>
        <taxon>Cryptomycota</taxon>
        <taxon>Cryptomycota incertae sedis</taxon>
        <taxon>Rozella</taxon>
    </lineage>
</organism>
<proteinExistence type="predicted"/>
<accession>A0A4P9YB55</accession>
<gene>
    <name evidence="2" type="ORF">ROZALSC1DRAFT_25283</name>
</gene>
<dbReference type="EMBL" id="ML006550">
    <property type="protein sequence ID" value="RKP16436.1"/>
    <property type="molecule type" value="Genomic_DNA"/>
</dbReference>
<protein>
    <submittedName>
        <fullName evidence="2">Uncharacterized protein</fullName>
    </submittedName>
</protein>
<keyword evidence="1" id="KW-0732">Signal</keyword>
<sequence length="105" mass="12091">FGRLPALQDVLYWLILWFTSNGSNFSHNCYNFGLRFGDPKANERPKAFELEDSTTPKGLNGYEYPSSVRTRWVGKNAYRIRKNSFLTKSLKFPIVSMIPTDSTAF</sequence>
<evidence type="ECO:0000256" key="1">
    <source>
        <dbReference type="SAM" id="SignalP"/>
    </source>
</evidence>
<evidence type="ECO:0000313" key="3">
    <source>
        <dbReference type="Proteomes" id="UP000281549"/>
    </source>
</evidence>
<feature type="non-terminal residue" evidence="2">
    <location>
        <position position="1"/>
    </location>
</feature>
<dbReference type="AlphaFoldDB" id="A0A4P9YB55"/>